<organism evidence="1 2">
    <name type="scientific">Nanobsidianus stetteri</name>
    <dbReference type="NCBI Taxonomy" id="1294122"/>
    <lineage>
        <taxon>Archaea</taxon>
        <taxon>Nanobdellota</taxon>
        <taxon>Candidatus Nanoarchaeia</taxon>
        <taxon>Nanoarchaeales</taxon>
        <taxon>Nanopusillaceae</taxon>
        <taxon>Candidatus Nanobsidianus</taxon>
    </lineage>
</organism>
<dbReference type="AlphaFoldDB" id="A0A2T9WS45"/>
<evidence type="ECO:0000313" key="1">
    <source>
        <dbReference type="EMBL" id="PVU70619.1"/>
    </source>
</evidence>
<sequence>MEKIDYSTISRDVKREYDLLICPLTEIFYSGILKGIDSSVDNKKENIDNLKIVLEYLMSENRLERFLEAYLKRVEEKFYEETGYTISKLLEIGYKILGFVRNKDIRDRNVRHLLNIRIKDEDKYLDTFIKLSMEESKKVADIVKNLIKHPEQYKKDFEEYIGYKS</sequence>
<accession>A0A2T9WS45</accession>
<reference evidence="1 2" key="1">
    <citation type="journal article" date="2015" name="Appl. Environ. Microbiol.">
        <title>Nanoarchaeota, Their Sulfolobales Host, and Nanoarchaeota Virus Distribution across Yellowstone National Park Hot Springs.</title>
        <authorList>
            <person name="Munson-McGee J.H."/>
            <person name="Field E.K."/>
            <person name="Bateson M."/>
            <person name="Rooney C."/>
            <person name="Stepanauskas R."/>
            <person name="Young M.J."/>
        </authorList>
    </citation>
    <scope>NUCLEOTIDE SEQUENCE [LARGE SCALE GENOMIC DNA]</scope>
    <source>
        <strain evidence="1">SCGC AB-777_O03</strain>
    </source>
</reference>
<proteinExistence type="predicted"/>
<evidence type="ECO:0000313" key="2">
    <source>
        <dbReference type="Proteomes" id="UP000245908"/>
    </source>
</evidence>
<gene>
    <name evidence="1" type="ORF">DDW05_02580</name>
</gene>
<comment type="caution">
    <text evidence="1">The sequence shown here is derived from an EMBL/GenBank/DDBJ whole genome shotgun (WGS) entry which is preliminary data.</text>
</comment>
<dbReference type="Proteomes" id="UP000245908">
    <property type="component" value="Unassembled WGS sequence"/>
</dbReference>
<dbReference type="EMBL" id="QEFH01000022">
    <property type="protein sequence ID" value="PVU70619.1"/>
    <property type="molecule type" value="Genomic_DNA"/>
</dbReference>
<protein>
    <submittedName>
        <fullName evidence="1">Uncharacterized protein</fullName>
    </submittedName>
</protein>
<name>A0A2T9WS45_NANST</name>